<accession>C7XUX7</accession>
<dbReference type="Proteomes" id="UP000003987">
    <property type="component" value="Unassembled WGS sequence"/>
</dbReference>
<organism evidence="1 2">
    <name type="scientific">Limosilactobacillus coleohominis 101-4-CHN</name>
    <dbReference type="NCBI Taxonomy" id="575594"/>
    <lineage>
        <taxon>Bacteria</taxon>
        <taxon>Bacillati</taxon>
        <taxon>Bacillota</taxon>
        <taxon>Bacilli</taxon>
        <taxon>Lactobacillales</taxon>
        <taxon>Lactobacillaceae</taxon>
        <taxon>Limosilactobacillus</taxon>
    </lineage>
</organism>
<name>C7XUX7_9LACO</name>
<dbReference type="eggNOG" id="ENOG5030AXY">
    <property type="taxonomic scope" value="Bacteria"/>
</dbReference>
<reference evidence="1 2" key="1">
    <citation type="submission" date="2009-06" db="EMBL/GenBank/DDBJ databases">
        <title>The Genome Sequence of Lactobacillus coleohominis strain 101-4-CHN.</title>
        <authorList>
            <consortium name="The Broad Institute Genome Sequencing Platform"/>
            <person name="Ward D."/>
            <person name="Young S.K."/>
            <person name="Zeng Q."/>
            <person name="Koehrsen M."/>
            <person name="Alvarado L."/>
            <person name="Berlin A."/>
            <person name="Borenstein D."/>
            <person name="Chen Z."/>
            <person name="Engels R."/>
            <person name="Freedman E."/>
            <person name="Gellesch M."/>
            <person name="Goldberg J."/>
            <person name="Griggs A."/>
            <person name="Gujja S."/>
            <person name="Heiman D."/>
            <person name="Hepburn T."/>
            <person name="Howarth C."/>
            <person name="Jen D."/>
            <person name="Larson L."/>
            <person name="Lewis B."/>
            <person name="Mehta T."/>
            <person name="Park D."/>
            <person name="Pearson M."/>
            <person name="Roberts A."/>
            <person name="Saif S."/>
            <person name="Shea T."/>
            <person name="Shenoy N."/>
            <person name="Sisk P."/>
            <person name="Stolte C."/>
            <person name="Sykes S."/>
            <person name="Walk T."/>
            <person name="White J."/>
            <person name="Yandava C."/>
            <person name="Liu Y."/>
            <person name="Xu Q."/>
            <person name="Lander E."/>
            <person name="Nusbaum C."/>
            <person name="Galagan J."/>
            <person name="Birren B."/>
        </authorList>
    </citation>
    <scope>NUCLEOTIDE SEQUENCE [LARGE SCALE GENOMIC DNA]</scope>
    <source>
        <strain evidence="1 2">101-4-CHN</strain>
    </source>
</reference>
<dbReference type="EMBL" id="GG698802">
    <property type="protein sequence ID" value="EEU31088.1"/>
    <property type="molecule type" value="Genomic_DNA"/>
</dbReference>
<sequence length="47" mass="5624">MAKYSDEELKEFEQQDYLLLDMELKKAKKNNQKEFKVNALAFDEVPN</sequence>
<keyword evidence="2" id="KW-1185">Reference proteome</keyword>
<dbReference type="RefSeq" id="WP_006916280.1">
    <property type="nucleotide sequence ID" value="NZ_GG698802.1"/>
</dbReference>
<protein>
    <submittedName>
        <fullName evidence="1">Uncharacterized protein</fullName>
    </submittedName>
</protein>
<evidence type="ECO:0000313" key="1">
    <source>
        <dbReference type="EMBL" id="EEU31088.1"/>
    </source>
</evidence>
<dbReference type="HOGENOM" id="CLU_3169414_0_0_9"/>
<proteinExistence type="predicted"/>
<dbReference type="AlphaFoldDB" id="C7XUX7"/>
<evidence type="ECO:0000313" key="2">
    <source>
        <dbReference type="Proteomes" id="UP000003987"/>
    </source>
</evidence>
<gene>
    <name evidence="1" type="ORF">HMPREF0501_00493</name>
</gene>